<dbReference type="AlphaFoldDB" id="X1F6P6"/>
<proteinExistence type="predicted"/>
<protein>
    <recommendedName>
        <fullName evidence="1">PD-(D/E)XK endonuclease-like domain-containing protein</fullName>
    </recommendedName>
</protein>
<name>X1F6P6_9ZZZZ</name>
<evidence type="ECO:0000313" key="2">
    <source>
        <dbReference type="EMBL" id="GAH16448.1"/>
    </source>
</evidence>
<dbReference type="InterPro" id="IPR038726">
    <property type="entry name" value="PDDEXK_AddAB-type"/>
</dbReference>
<feature type="non-terminal residue" evidence="2">
    <location>
        <position position="1"/>
    </location>
</feature>
<sequence length="260" mass="29247">ADDNSRLDGLLDDICSDEQLAELGSNVLSAINYDNCARLAETIVGELFGRQIQTSATRLSTFAACPYRYFARYVLDLKERKDSKIRPLDIGDFYHRALDALLKKLNEEKKNFATIENDELLKILNEQIEQVIQSSSFISNFSRHSLHNAYIISSAAEVLGDCVLAIGQMVRAGSFRPSFSEVSFGLVEGNPDTLGKYELTLADNHVLSLDGKIDRLDIAEVDGEKIAIVFDYKRRDMSFNWSKFYYGLDVQLPLYMSAVS</sequence>
<dbReference type="EMBL" id="BART01030335">
    <property type="protein sequence ID" value="GAH16448.1"/>
    <property type="molecule type" value="Genomic_DNA"/>
</dbReference>
<dbReference type="Pfam" id="PF12705">
    <property type="entry name" value="PDDEXK_1"/>
    <property type="match status" value="1"/>
</dbReference>
<comment type="caution">
    <text evidence="2">The sequence shown here is derived from an EMBL/GenBank/DDBJ whole genome shotgun (WGS) entry which is preliminary data.</text>
</comment>
<organism evidence="2">
    <name type="scientific">marine sediment metagenome</name>
    <dbReference type="NCBI Taxonomy" id="412755"/>
    <lineage>
        <taxon>unclassified sequences</taxon>
        <taxon>metagenomes</taxon>
        <taxon>ecological metagenomes</taxon>
    </lineage>
</organism>
<reference evidence="2" key="1">
    <citation type="journal article" date="2014" name="Front. Microbiol.">
        <title>High frequency of phylogenetically diverse reductive dehalogenase-homologous genes in deep subseafloor sedimentary metagenomes.</title>
        <authorList>
            <person name="Kawai M."/>
            <person name="Futagami T."/>
            <person name="Toyoda A."/>
            <person name="Takaki Y."/>
            <person name="Nishi S."/>
            <person name="Hori S."/>
            <person name="Arai W."/>
            <person name="Tsubouchi T."/>
            <person name="Morono Y."/>
            <person name="Uchiyama I."/>
            <person name="Ito T."/>
            <person name="Fujiyama A."/>
            <person name="Inagaki F."/>
            <person name="Takami H."/>
        </authorList>
    </citation>
    <scope>NUCLEOTIDE SEQUENCE</scope>
    <source>
        <strain evidence="2">Expedition CK06-06</strain>
    </source>
</reference>
<gene>
    <name evidence="2" type="ORF">S01H4_53001</name>
</gene>
<accession>X1F6P6</accession>
<evidence type="ECO:0000259" key="1">
    <source>
        <dbReference type="Pfam" id="PF12705"/>
    </source>
</evidence>
<feature type="domain" description="PD-(D/E)XK endonuclease-like" evidence="1">
    <location>
        <begin position="54"/>
        <end position="259"/>
    </location>
</feature>